<evidence type="ECO:0000313" key="2">
    <source>
        <dbReference type="Proteomes" id="UP000799118"/>
    </source>
</evidence>
<dbReference type="InterPro" id="IPR032675">
    <property type="entry name" value="LRR_dom_sf"/>
</dbReference>
<dbReference type="EMBL" id="ML769456">
    <property type="protein sequence ID" value="KAE9400426.1"/>
    <property type="molecule type" value="Genomic_DNA"/>
</dbReference>
<evidence type="ECO:0008006" key="3">
    <source>
        <dbReference type="Google" id="ProtNLM"/>
    </source>
</evidence>
<dbReference type="Proteomes" id="UP000799118">
    <property type="component" value="Unassembled WGS sequence"/>
</dbReference>
<name>A0A6A4HQQ6_9AGAR</name>
<accession>A0A6A4HQQ6</accession>
<dbReference type="SUPFAM" id="SSF52047">
    <property type="entry name" value="RNI-like"/>
    <property type="match status" value="1"/>
</dbReference>
<dbReference type="Gene3D" id="3.80.10.10">
    <property type="entry name" value="Ribonuclease Inhibitor"/>
    <property type="match status" value="1"/>
</dbReference>
<gene>
    <name evidence="1" type="ORF">BT96DRAFT_992940</name>
</gene>
<reference evidence="1" key="1">
    <citation type="journal article" date="2019" name="Environ. Microbiol.">
        <title>Fungal ecological strategies reflected in gene transcription - a case study of two litter decomposers.</title>
        <authorList>
            <person name="Barbi F."/>
            <person name="Kohler A."/>
            <person name="Barry K."/>
            <person name="Baskaran P."/>
            <person name="Daum C."/>
            <person name="Fauchery L."/>
            <person name="Ihrmark K."/>
            <person name="Kuo A."/>
            <person name="LaButti K."/>
            <person name="Lipzen A."/>
            <person name="Morin E."/>
            <person name="Grigoriev I.V."/>
            <person name="Henrissat B."/>
            <person name="Lindahl B."/>
            <person name="Martin F."/>
        </authorList>
    </citation>
    <scope>NUCLEOTIDE SEQUENCE</scope>
    <source>
        <strain evidence="1">JB14</strain>
    </source>
</reference>
<organism evidence="1 2">
    <name type="scientific">Gymnopus androsaceus JB14</name>
    <dbReference type="NCBI Taxonomy" id="1447944"/>
    <lineage>
        <taxon>Eukaryota</taxon>
        <taxon>Fungi</taxon>
        <taxon>Dikarya</taxon>
        <taxon>Basidiomycota</taxon>
        <taxon>Agaricomycotina</taxon>
        <taxon>Agaricomycetes</taxon>
        <taxon>Agaricomycetidae</taxon>
        <taxon>Agaricales</taxon>
        <taxon>Marasmiineae</taxon>
        <taxon>Omphalotaceae</taxon>
        <taxon>Gymnopus</taxon>
    </lineage>
</organism>
<keyword evidence="2" id="KW-1185">Reference proteome</keyword>
<proteinExistence type="predicted"/>
<protein>
    <recommendedName>
        <fullName evidence="3">F-box domain-containing protein</fullName>
    </recommendedName>
</protein>
<dbReference type="OrthoDB" id="3232239at2759"/>
<dbReference type="AlphaFoldDB" id="A0A6A4HQQ6"/>
<sequence>MELPAELYRPIIGHVKHWPTLISLLLTSRHIGGEAERSLYYKFEHIHNVQTQVLFLQRVVDCPLKNTYSGSLLSKAFRAMVNLKVLQFRTNGGMPMGRPLDGCSFQLEQCLWRCHSDEEHMISFLPTQRKLRNLDLGGWDDTRFSAPICEQPDFRELTGYYGVVRAFLPGRNITHVGWIPDLDDPMDVSEGLDIVGLAPSLRKLRFLKFGGYFARPHLRNISDHLESLAFLELMGYKKDEDLSVIALPSLKLLRLSMPWIPNSTPISDPEALTAVLFTRSKSLETIEIEFKSTYADEGRVQHYSRWERNIGMVTNNFSPNFETWPSIR</sequence>
<evidence type="ECO:0000313" key="1">
    <source>
        <dbReference type="EMBL" id="KAE9400426.1"/>
    </source>
</evidence>